<evidence type="ECO:0000256" key="2">
    <source>
        <dbReference type="SAM" id="Phobius"/>
    </source>
</evidence>
<dbReference type="PANTHER" id="PTHR21666:SF289">
    <property type="entry name" value="L-ALA--D-GLU ENDOPEPTIDASE"/>
    <property type="match status" value="1"/>
</dbReference>
<evidence type="ECO:0000313" key="4">
    <source>
        <dbReference type="EMBL" id="MBP1926801.1"/>
    </source>
</evidence>
<evidence type="ECO:0000313" key="5">
    <source>
        <dbReference type="Proteomes" id="UP001519342"/>
    </source>
</evidence>
<proteinExistence type="predicted"/>
<evidence type="ECO:0000256" key="1">
    <source>
        <dbReference type="ARBA" id="ARBA00022729"/>
    </source>
</evidence>
<dbReference type="RefSeq" id="WP_209512521.1">
    <property type="nucleotide sequence ID" value="NZ_JAGGKS010000008.1"/>
</dbReference>
<sequence length="342" mass="39466">MIIKIKLKILYSLVVLILISGLFYLVSTNRPSSAVAMDGEKGFIKWVDFGVSYEALDKALKADIKSIDNEVKLDWIELLSYLASRYGGNFSRYKAKDMDDLINKLNNGESIEKLTEKLKYYNYFHEAYTAVLGGFVGGYEIEVDDENNPGQKKWIQKYGLKAFSPIARGYYYNHYDDFGNSRDYGFRRVHLGNDLMGSVGTPVIAVESGTIEALGWNQYGGWRVGIRSFDQKRYYYYAHLKKDHPYHSDLKVGDTVYAGDVIGYMGRTGYSRKENVNNINTTHLHFGMQLIFDESQKETLSEIWIDVYNIVRLLSKNKSPVSFNSETKDFNRIYNIRFFNMK</sequence>
<keyword evidence="1" id="KW-0732">Signal</keyword>
<dbReference type="InterPro" id="IPR011055">
    <property type="entry name" value="Dup_hybrid_motif"/>
</dbReference>
<keyword evidence="2" id="KW-0812">Transmembrane</keyword>
<organism evidence="4 5">
    <name type="scientific">Sedimentibacter acidaminivorans</name>
    <dbReference type="NCBI Taxonomy" id="913099"/>
    <lineage>
        <taxon>Bacteria</taxon>
        <taxon>Bacillati</taxon>
        <taxon>Bacillota</taxon>
        <taxon>Tissierellia</taxon>
        <taxon>Sedimentibacter</taxon>
    </lineage>
</organism>
<keyword evidence="5" id="KW-1185">Reference proteome</keyword>
<keyword evidence="4" id="KW-0378">Hydrolase</keyword>
<keyword evidence="2" id="KW-0472">Membrane</keyword>
<dbReference type="Pfam" id="PF01551">
    <property type="entry name" value="Peptidase_M23"/>
    <property type="match status" value="1"/>
</dbReference>
<dbReference type="EMBL" id="JAGGKS010000008">
    <property type="protein sequence ID" value="MBP1926801.1"/>
    <property type="molecule type" value="Genomic_DNA"/>
</dbReference>
<reference evidence="4 5" key="1">
    <citation type="submission" date="2021-03" db="EMBL/GenBank/DDBJ databases">
        <title>Genomic Encyclopedia of Type Strains, Phase IV (KMG-IV): sequencing the most valuable type-strain genomes for metagenomic binning, comparative biology and taxonomic classification.</title>
        <authorList>
            <person name="Goeker M."/>
        </authorList>
    </citation>
    <scope>NUCLEOTIDE SEQUENCE [LARGE SCALE GENOMIC DNA]</scope>
    <source>
        <strain evidence="4 5">DSM 24004</strain>
    </source>
</reference>
<keyword evidence="2" id="KW-1133">Transmembrane helix</keyword>
<dbReference type="GO" id="GO:0016787">
    <property type="term" value="F:hydrolase activity"/>
    <property type="evidence" value="ECO:0007669"/>
    <property type="project" value="UniProtKB-KW"/>
</dbReference>
<dbReference type="SUPFAM" id="SSF51261">
    <property type="entry name" value="Duplicated hybrid motif"/>
    <property type="match status" value="1"/>
</dbReference>
<evidence type="ECO:0000259" key="3">
    <source>
        <dbReference type="Pfam" id="PF01551"/>
    </source>
</evidence>
<gene>
    <name evidence="4" type="ORF">J2Z76_002671</name>
</gene>
<feature type="transmembrane region" description="Helical" evidence="2">
    <location>
        <begin position="9"/>
        <end position="27"/>
    </location>
</feature>
<accession>A0ABS4GGI3</accession>
<dbReference type="InterPro" id="IPR016047">
    <property type="entry name" value="M23ase_b-sheet_dom"/>
</dbReference>
<comment type="caution">
    <text evidence="4">The sequence shown here is derived from an EMBL/GenBank/DDBJ whole genome shotgun (WGS) entry which is preliminary data.</text>
</comment>
<name>A0ABS4GGI3_9FIRM</name>
<dbReference type="Gene3D" id="2.70.70.10">
    <property type="entry name" value="Glucose Permease (Domain IIA)"/>
    <property type="match status" value="1"/>
</dbReference>
<protein>
    <submittedName>
        <fullName evidence="4">Murein DD-endopeptidase MepM/ murein hydrolase activator NlpD</fullName>
    </submittedName>
</protein>
<dbReference type="InterPro" id="IPR050570">
    <property type="entry name" value="Cell_wall_metabolism_enzyme"/>
</dbReference>
<dbReference type="PANTHER" id="PTHR21666">
    <property type="entry name" value="PEPTIDASE-RELATED"/>
    <property type="match status" value="1"/>
</dbReference>
<dbReference type="Proteomes" id="UP001519342">
    <property type="component" value="Unassembled WGS sequence"/>
</dbReference>
<feature type="domain" description="M23ase beta-sheet core" evidence="3">
    <location>
        <begin position="189"/>
        <end position="289"/>
    </location>
</feature>
<dbReference type="CDD" id="cd12797">
    <property type="entry name" value="M23_peptidase"/>
    <property type="match status" value="1"/>
</dbReference>